<gene>
    <name evidence="1" type="ORF">DKG75_14555</name>
</gene>
<dbReference type="Proteomes" id="UP000246077">
    <property type="component" value="Unassembled WGS sequence"/>
</dbReference>
<name>A0A317E0N7_9PROT</name>
<evidence type="ECO:0000313" key="1">
    <source>
        <dbReference type="EMBL" id="PWR19686.1"/>
    </source>
</evidence>
<organism evidence="1 2">
    <name type="scientific">Zavarzinia compransoris</name>
    <dbReference type="NCBI Taxonomy" id="1264899"/>
    <lineage>
        <taxon>Bacteria</taxon>
        <taxon>Pseudomonadati</taxon>
        <taxon>Pseudomonadota</taxon>
        <taxon>Alphaproteobacteria</taxon>
        <taxon>Rhodospirillales</taxon>
        <taxon>Zavarziniaceae</taxon>
        <taxon>Zavarzinia</taxon>
    </lineage>
</organism>
<proteinExistence type="predicted"/>
<reference evidence="2" key="1">
    <citation type="submission" date="2018-05" db="EMBL/GenBank/DDBJ databases">
        <title>Zavarzinia sp. HR-AS.</title>
        <authorList>
            <person name="Lee Y."/>
            <person name="Jeon C.O."/>
        </authorList>
    </citation>
    <scope>NUCLEOTIDE SEQUENCE [LARGE SCALE GENOMIC DNA]</scope>
    <source>
        <strain evidence="2">DSM 1231</strain>
    </source>
</reference>
<dbReference type="AlphaFoldDB" id="A0A317E0N7"/>
<protein>
    <recommendedName>
        <fullName evidence="3">Carboxymuconolactone decarboxylase-like domain-containing protein</fullName>
    </recommendedName>
</protein>
<dbReference type="SUPFAM" id="SSF69118">
    <property type="entry name" value="AhpD-like"/>
    <property type="match status" value="1"/>
</dbReference>
<evidence type="ECO:0000313" key="2">
    <source>
        <dbReference type="Proteomes" id="UP000246077"/>
    </source>
</evidence>
<evidence type="ECO:0008006" key="3">
    <source>
        <dbReference type="Google" id="ProtNLM"/>
    </source>
</evidence>
<dbReference type="InterPro" id="IPR029032">
    <property type="entry name" value="AhpD-like"/>
</dbReference>
<accession>A0A317E0N7</accession>
<dbReference type="RefSeq" id="WP_109921860.1">
    <property type="nucleotide sequence ID" value="NZ_QGLF01000004.1"/>
</dbReference>
<dbReference type="OrthoDB" id="287782at2"/>
<comment type="caution">
    <text evidence="1">The sequence shown here is derived from an EMBL/GenBank/DDBJ whole genome shotgun (WGS) entry which is preliminary data.</text>
</comment>
<sequence>MLRWLYARLIDRSERRLGQSADWLRDILDSSPAGFRKFGLFMALAGHRAHAPAALWHLSRIAADQTEDCGPCVQIAVDAALAAGVDPGLLRAAVARRPEAMGDLESLTYRFAAAVAAGGDEAEELRQALEARLGRAAMADLAIAIATARVFPALKRGLGHARSCRRVEVRVKPA</sequence>
<dbReference type="Gene3D" id="1.20.1290.10">
    <property type="entry name" value="AhpD-like"/>
    <property type="match status" value="1"/>
</dbReference>
<dbReference type="EMBL" id="QGLF01000004">
    <property type="protein sequence ID" value="PWR19686.1"/>
    <property type="molecule type" value="Genomic_DNA"/>
</dbReference>
<keyword evidence="2" id="KW-1185">Reference proteome</keyword>